<evidence type="ECO:0008006" key="3">
    <source>
        <dbReference type="Google" id="ProtNLM"/>
    </source>
</evidence>
<keyword evidence="2" id="KW-1185">Reference proteome</keyword>
<dbReference type="RefSeq" id="WP_326076023.1">
    <property type="nucleotide sequence ID" value="NZ_JARLKY010000107.1"/>
</dbReference>
<name>A0ABU6GDE3_9BACL</name>
<organism evidence="1 2">
    <name type="scientific">Paenibacillus alba</name>
    <dbReference type="NCBI Taxonomy" id="1197127"/>
    <lineage>
        <taxon>Bacteria</taxon>
        <taxon>Bacillati</taxon>
        <taxon>Bacillota</taxon>
        <taxon>Bacilli</taxon>
        <taxon>Bacillales</taxon>
        <taxon>Paenibacillaceae</taxon>
        <taxon>Paenibacillus</taxon>
    </lineage>
</organism>
<sequence length="99" mass="11809">MFVGKDWTELSLHFGIIGEEYNGENDEQILIKTKKFFESIILTNREKEIADDIRQFLNMLYQNTDGYKESSSIWKSMMEMEHHFNLIKYTIKLLDCMST</sequence>
<reference evidence="1 2" key="1">
    <citation type="submission" date="2023-03" db="EMBL/GenBank/DDBJ databases">
        <title>Bacillus Genome Sequencing.</title>
        <authorList>
            <person name="Dunlap C."/>
        </authorList>
    </citation>
    <scope>NUCLEOTIDE SEQUENCE [LARGE SCALE GENOMIC DNA]</scope>
    <source>
        <strain evidence="1 2">BD-533</strain>
    </source>
</reference>
<protein>
    <recommendedName>
        <fullName evidence="3">CdiI immunity protein domain-containing protein</fullName>
    </recommendedName>
</protein>
<dbReference type="EMBL" id="JARLKY010000107">
    <property type="protein sequence ID" value="MEC0231931.1"/>
    <property type="molecule type" value="Genomic_DNA"/>
</dbReference>
<evidence type="ECO:0000313" key="1">
    <source>
        <dbReference type="EMBL" id="MEC0231931.1"/>
    </source>
</evidence>
<comment type="caution">
    <text evidence="1">The sequence shown here is derived from an EMBL/GenBank/DDBJ whole genome shotgun (WGS) entry which is preliminary data.</text>
</comment>
<evidence type="ECO:0000313" key="2">
    <source>
        <dbReference type="Proteomes" id="UP001338137"/>
    </source>
</evidence>
<accession>A0ABU6GDE3</accession>
<proteinExistence type="predicted"/>
<dbReference type="Proteomes" id="UP001338137">
    <property type="component" value="Unassembled WGS sequence"/>
</dbReference>
<gene>
    <name evidence="1" type="ORF">P4I72_33025</name>
</gene>